<evidence type="ECO:0000313" key="3">
    <source>
        <dbReference type="EMBL" id="KZV42803.1"/>
    </source>
</evidence>
<feature type="compositionally biased region" description="Acidic residues" evidence="2">
    <location>
        <begin position="490"/>
        <end position="508"/>
    </location>
</feature>
<proteinExistence type="predicted"/>
<keyword evidence="1" id="KW-0175">Coiled coil</keyword>
<name>A0A2Z7CE90_9LAMI</name>
<accession>A0A2Z7CE90</accession>
<feature type="region of interest" description="Disordered" evidence="2">
    <location>
        <begin position="352"/>
        <end position="379"/>
    </location>
</feature>
<dbReference type="AlphaFoldDB" id="A0A2Z7CE90"/>
<evidence type="ECO:0000256" key="1">
    <source>
        <dbReference type="SAM" id="Coils"/>
    </source>
</evidence>
<feature type="coiled-coil region" evidence="1">
    <location>
        <begin position="382"/>
        <end position="445"/>
    </location>
</feature>
<reference evidence="3 4" key="1">
    <citation type="journal article" date="2015" name="Proc. Natl. Acad. Sci. U.S.A.">
        <title>The resurrection genome of Boea hygrometrica: A blueprint for survival of dehydration.</title>
        <authorList>
            <person name="Xiao L."/>
            <person name="Yang G."/>
            <person name="Zhang L."/>
            <person name="Yang X."/>
            <person name="Zhao S."/>
            <person name="Ji Z."/>
            <person name="Zhou Q."/>
            <person name="Hu M."/>
            <person name="Wang Y."/>
            <person name="Chen M."/>
            <person name="Xu Y."/>
            <person name="Jin H."/>
            <person name="Xiao X."/>
            <person name="Hu G."/>
            <person name="Bao F."/>
            <person name="Hu Y."/>
            <person name="Wan P."/>
            <person name="Li L."/>
            <person name="Deng X."/>
            <person name="Kuang T."/>
            <person name="Xiang C."/>
            <person name="Zhu J.K."/>
            <person name="Oliver M.J."/>
            <person name="He Y."/>
        </authorList>
    </citation>
    <scope>NUCLEOTIDE SEQUENCE [LARGE SCALE GENOMIC DNA]</scope>
    <source>
        <strain evidence="4">cv. XS01</strain>
    </source>
</reference>
<keyword evidence="4" id="KW-1185">Reference proteome</keyword>
<protein>
    <submittedName>
        <fullName evidence="3">Uncharacterized protein</fullName>
    </submittedName>
</protein>
<organism evidence="3 4">
    <name type="scientific">Dorcoceras hygrometricum</name>
    <dbReference type="NCBI Taxonomy" id="472368"/>
    <lineage>
        <taxon>Eukaryota</taxon>
        <taxon>Viridiplantae</taxon>
        <taxon>Streptophyta</taxon>
        <taxon>Embryophyta</taxon>
        <taxon>Tracheophyta</taxon>
        <taxon>Spermatophyta</taxon>
        <taxon>Magnoliopsida</taxon>
        <taxon>eudicotyledons</taxon>
        <taxon>Gunneridae</taxon>
        <taxon>Pentapetalae</taxon>
        <taxon>asterids</taxon>
        <taxon>lamiids</taxon>
        <taxon>Lamiales</taxon>
        <taxon>Gesneriaceae</taxon>
        <taxon>Didymocarpoideae</taxon>
        <taxon>Trichosporeae</taxon>
        <taxon>Loxocarpinae</taxon>
        <taxon>Dorcoceras</taxon>
    </lineage>
</organism>
<evidence type="ECO:0000313" key="4">
    <source>
        <dbReference type="Proteomes" id="UP000250235"/>
    </source>
</evidence>
<feature type="compositionally biased region" description="Low complexity" evidence="2">
    <location>
        <begin position="365"/>
        <end position="379"/>
    </location>
</feature>
<feature type="region of interest" description="Disordered" evidence="2">
    <location>
        <begin position="490"/>
        <end position="519"/>
    </location>
</feature>
<gene>
    <name evidence="3" type="ORF">F511_28004</name>
</gene>
<feature type="region of interest" description="Disordered" evidence="2">
    <location>
        <begin position="219"/>
        <end position="303"/>
    </location>
</feature>
<feature type="compositionally biased region" description="Basic and acidic residues" evidence="2">
    <location>
        <begin position="266"/>
        <end position="281"/>
    </location>
</feature>
<sequence>MSSSTESVIRSVVNAVDNNPESPEVVGHFLHQGEGIMSDKFEVVIPGPEERAHCPPRGFHTFYINQLEMGLRFPLPRFIPALFQHIKISPSQLAPNSYSFLLALVVLLRYYNLPLIPYVLMKLVQVKRLRSEKFYLSHKGDHDFIKGNPSSHKGVDEPRSPNLATFLSDMSTMCFNAPELIKKDLLCLFGFSRKGVELVGDLDERMGKTVMLKALEEAEAGSVGAAAPPTKVVKKRKASMPVEKEAQRQRKKKGASTSGARPVPTTEERRASKPPTEERPEPMPAITIPEVSSPESGTMKETGPGRVPALNVLEDSLVAVGLFSANLASVCSRPSRAWFPARVNTMTLDPYTGNGLGRRGDGTPRRAGGIARGARGSQAQKKRAAEAEKEALGAQLAAEKAVRAAEKEAMRSELDVALSKKTAIEVELDEAKARSEEEIGRLRSEATNAWDLGKEEFLKSYEFDNLSNGYFEEEHPAPFLDVKKALHEIPDEDEEEGDEEDEEEEEEGATPRAPPGQELRDEVPVRNWALVLRGVATLRGASAELGFKCRAGRAYVFTLKSYARRCQCVTGLGCRAGLAFREHCDVLSMQMDSDLVIYQTTLVRTFQVVTICRVDKSEVLVVLISPHYSKRH</sequence>
<dbReference type="EMBL" id="KQ998953">
    <property type="protein sequence ID" value="KZV42803.1"/>
    <property type="molecule type" value="Genomic_DNA"/>
</dbReference>
<evidence type="ECO:0000256" key="2">
    <source>
        <dbReference type="SAM" id="MobiDB-lite"/>
    </source>
</evidence>
<dbReference type="Proteomes" id="UP000250235">
    <property type="component" value="Unassembled WGS sequence"/>
</dbReference>